<comment type="caution">
    <text evidence="2">The sequence shown here is derived from an EMBL/GenBank/DDBJ whole genome shotgun (WGS) entry which is preliminary data.</text>
</comment>
<gene>
    <name evidence="2" type="ORF">EB820_15775</name>
</gene>
<sequence length="72" mass="8102">MLTDWACAIFALRHPMNYSKGSETTSKSGLPTKKNSFCHKRLCQSATGTFFPEAGRDELSLGDNQRQQEHCH</sequence>
<dbReference type="AlphaFoldDB" id="A0A3M8AR42"/>
<organism evidence="2 3">
    <name type="scientific">Brevibacillus agri</name>
    <dbReference type="NCBI Taxonomy" id="51101"/>
    <lineage>
        <taxon>Bacteria</taxon>
        <taxon>Bacillati</taxon>
        <taxon>Bacillota</taxon>
        <taxon>Bacilli</taxon>
        <taxon>Bacillales</taxon>
        <taxon>Paenibacillaceae</taxon>
        <taxon>Brevibacillus</taxon>
    </lineage>
</organism>
<accession>A0A3M8AR42</accession>
<proteinExistence type="predicted"/>
<reference evidence="2 3" key="1">
    <citation type="submission" date="2018-10" db="EMBL/GenBank/DDBJ databases">
        <title>Phylogenomics of Brevibacillus.</title>
        <authorList>
            <person name="Dunlap C."/>
        </authorList>
    </citation>
    <scope>NUCLEOTIDE SEQUENCE [LARGE SCALE GENOMIC DNA]</scope>
    <source>
        <strain evidence="2 3">NRRL NRS 1219</strain>
    </source>
</reference>
<evidence type="ECO:0000313" key="2">
    <source>
        <dbReference type="EMBL" id="RNB53559.1"/>
    </source>
</evidence>
<protein>
    <submittedName>
        <fullName evidence="2">Uncharacterized protein</fullName>
    </submittedName>
</protein>
<dbReference type="Proteomes" id="UP000276178">
    <property type="component" value="Unassembled WGS sequence"/>
</dbReference>
<evidence type="ECO:0000256" key="1">
    <source>
        <dbReference type="SAM" id="MobiDB-lite"/>
    </source>
</evidence>
<dbReference type="EMBL" id="RHHN01000047">
    <property type="protein sequence ID" value="RNB53559.1"/>
    <property type="molecule type" value="Genomic_DNA"/>
</dbReference>
<evidence type="ECO:0000313" key="3">
    <source>
        <dbReference type="Proteomes" id="UP000276178"/>
    </source>
</evidence>
<feature type="region of interest" description="Disordered" evidence="1">
    <location>
        <begin position="53"/>
        <end position="72"/>
    </location>
</feature>
<name>A0A3M8AR42_9BACL</name>